<accession>A0ABW7PK12</accession>
<reference evidence="2 3" key="1">
    <citation type="submission" date="2024-03" db="EMBL/GenBank/DDBJ databases">
        <title>Whole genome sequencing of Streptomyces racemochromogenes, to identify antimicrobial biosynthetic gene clusters.</title>
        <authorList>
            <person name="Suryawanshi P."/>
            <person name="Krishnaraj P.U."/>
            <person name="Arun Y.P."/>
            <person name="Suryawanshi M.P."/>
            <person name="Rakshit O."/>
        </authorList>
    </citation>
    <scope>NUCLEOTIDE SEQUENCE [LARGE SCALE GENOMIC DNA]</scope>
    <source>
        <strain evidence="2 3">AUDT626</strain>
    </source>
</reference>
<evidence type="ECO:0000313" key="2">
    <source>
        <dbReference type="EMBL" id="MFH7598764.1"/>
    </source>
</evidence>
<dbReference type="RefSeq" id="WP_395512443.1">
    <property type="nucleotide sequence ID" value="NZ_JBBDHD010000094.1"/>
</dbReference>
<name>A0ABW7PK12_9ACTN</name>
<evidence type="ECO:0008006" key="4">
    <source>
        <dbReference type="Google" id="ProtNLM"/>
    </source>
</evidence>
<keyword evidence="3" id="KW-1185">Reference proteome</keyword>
<keyword evidence="1" id="KW-0812">Transmembrane</keyword>
<protein>
    <recommendedName>
        <fullName evidence="4">LPXTG cell wall anchor domain-containing protein</fullName>
    </recommendedName>
</protein>
<proteinExistence type="predicted"/>
<sequence length="43" mass="4518">MGKDRTGYAWPAALLAGAAAAVAAYRLRRRRSRQDADTAPTGG</sequence>
<organism evidence="2 3">
    <name type="scientific">Streptomyces racemochromogenes</name>
    <dbReference type="NCBI Taxonomy" id="67353"/>
    <lineage>
        <taxon>Bacteria</taxon>
        <taxon>Bacillati</taxon>
        <taxon>Actinomycetota</taxon>
        <taxon>Actinomycetes</taxon>
        <taxon>Kitasatosporales</taxon>
        <taxon>Streptomycetaceae</taxon>
        <taxon>Streptomyces</taxon>
    </lineage>
</organism>
<dbReference type="EMBL" id="JBBDHD010000094">
    <property type="protein sequence ID" value="MFH7598764.1"/>
    <property type="molecule type" value="Genomic_DNA"/>
</dbReference>
<keyword evidence="1" id="KW-0472">Membrane</keyword>
<keyword evidence="1" id="KW-1133">Transmembrane helix</keyword>
<feature type="transmembrane region" description="Helical" evidence="1">
    <location>
        <begin position="6"/>
        <end position="25"/>
    </location>
</feature>
<comment type="caution">
    <text evidence="2">The sequence shown here is derived from an EMBL/GenBank/DDBJ whole genome shotgun (WGS) entry which is preliminary data.</text>
</comment>
<evidence type="ECO:0000256" key="1">
    <source>
        <dbReference type="SAM" id="Phobius"/>
    </source>
</evidence>
<evidence type="ECO:0000313" key="3">
    <source>
        <dbReference type="Proteomes" id="UP001610631"/>
    </source>
</evidence>
<gene>
    <name evidence="2" type="ORF">WDV06_27260</name>
</gene>
<dbReference type="Proteomes" id="UP001610631">
    <property type="component" value="Unassembled WGS sequence"/>
</dbReference>